<evidence type="ECO:0000256" key="5">
    <source>
        <dbReference type="ARBA" id="ARBA00022989"/>
    </source>
</evidence>
<evidence type="ECO:0000313" key="10">
    <source>
        <dbReference type="Proteomes" id="UP000198841"/>
    </source>
</evidence>
<organism evidence="9 10">
    <name type="scientific">Candidatus Pantoea symbiotica</name>
    <dbReference type="NCBI Taxonomy" id="1884370"/>
    <lineage>
        <taxon>Bacteria</taxon>
        <taxon>Pseudomonadati</taxon>
        <taxon>Pseudomonadota</taxon>
        <taxon>Gammaproteobacteria</taxon>
        <taxon>Enterobacterales</taxon>
        <taxon>Erwiniaceae</taxon>
        <taxon>Pantoea</taxon>
    </lineage>
</organism>
<feature type="transmembrane region" description="Helical" evidence="8">
    <location>
        <begin position="44"/>
        <end position="69"/>
    </location>
</feature>
<feature type="transmembrane region" description="Helical" evidence="8">
    <location>
        <begin position="81"/>
        <end position="99"/>
    </location>
</feature>
<comment type="subcellular location">
    <subcellularLocation>
        <location evidence="1">Cell membrane</location>
        <topology evidence="1">Multi-pass membrane protein</topology>
    </subcellularLocation>
</comment>
<gene>
    <name evidence="9" type="ORF">SAMN05518863_107146</name>
</gene>
<evidence type="ECO:0000256" key="4">
    <source>
        <dbReference type="ARBA" id="ARBA00022692"/>
    </source>
</evidence>
<comment type="similarity">
    <text evidence="2">Belongs to the Rht family.</text>
</comment>
<sequence>MFHDYGVVNFWTFLAGAVVIVMIPGPNSLYVLRTGISRGMRAAYRGVAGVVLGDVFLIFLAWAGIATLIQTSPHIFTAVKYLGALFLSWLGIKIIWSALHQPLKDSSVPAVRKENYFLKAFMLSITNPKSILFYVSFFIQFIDPASEHSAAAFSLLGAVLQLISLSWMTFLLIAGAAVARWLGSRRRLVRMGNSLTGLLFIGFAARLAAAQG</sequence>
<comment type="catalytic activity">
    <reaction evidence="7">
        <text>L-leucine(in) + H(+)(out) = L-leucine(out) + H(+)(in)</text>
        <dbReference type="Rhea" id="RHEA:28731"/>
        <dbReference type="ChEBI" id="CHEBI:15378"/>
        <dbReference type="ChEBI" id="CHEBI:57427"/>
    </reaction>
    <physiologicalReaction direction="left-to-right" evidence="7">
        <dbReference type="Rhea" id="RHEA:28732"/>
    </physiologicalReaction>
</comment>
<evidence type="ECO:0000256" key="1">
    <source>
        <dbReference type="ARBA" id="ARBA00004651"/>
    </source>
</evidence>
<dbReference type="Pfam" id="PF01810">
    <property type="entry name" value="LysE"/>
    <property type="match status" value="1"/>
</dbReference>
<dbReference type="RefSeq" id="WP_008108835.1">
    <property type="nucleotide sequence ID" value="NZ_FOSD01000007.1"/>
</dbReference>
<feature type="transmembrane region" description="Helical" evidence="8">
    <location>
        <begin position="12"/>
        <end position="32"/>
    </location>
</feature>
<evidence type="ECO:0000256" key="6">
    <source>
        <dbReference type="ARBA" id="ARBA00023136"/>
    </source>
</evidence>
<feature type="transmembrane region" description="Helical" evidence="8">
    <location>
        <begin position="120"/>
        <end position="142"/>
    </location>
</feature>
<keyword evidence="3" id="KW-1003">Cell membrane</keyword>
<evidence type="ECO:0000256" key="8">
    <source>
        <dbReference type="SAM" id="Phobius"/>
    </source>
</evidence>
<keyword evidence="6 8" id="KW-0472">Membrane</keyword>
<evidence type="ECO:0000313" key="9">
    <source>
        <dbReference type="EMBL" id="SFK46653.1"/>
    </source>
</evidence>
<feature type="transmembrane region" description="Helical" evidence="8">
    <location>
        <begin position="154"/>
        <end position="179"/>
    </location>
</feature>
<keyword evidence="5 8" id="KW-1133">Transmembrane helix</keyword>
<protein>
    <submittedName>
        <fullName evidence="9">Leucine efflux protein</fullName>
    </submittedName>
</protein>
<dbReference type="NCBIfam" id="NF008201">
    <property type="entry name" value="PRK10958.1"/>
    <property type="match status" value="1"/>
</dbReference>
<reference evidence="9 10" key="1">
    <citation type="submission" date="2016-10" db="EMBL/GenBank/DDBJ databases">
        <authorList>
            <person name="Varghese N."/>
            <person name="Submissions S."/>
        </authorList>
    </citation>
    <scope>NUCLEOTIDE SEQUENCE [LARGE SCALE GENOMIC DNA]</scope>
    <source>
        <strain evidence="9 10">YR512</strain>
    </source>
</reference>
<dbReference type="InterPro" id="IPR001123">
    <property type="entry name" value="LeuE-type"/>
</dbReference>
<dbReference type="Proteomes" id="UP000198841">
    <property type="component" value="Unassembled WGS sequence"/>
</dbReference>
<evidence type="ECO:0000256" key="3">
    <source>
        <dbReference type="ARBA" id="ARBA00022475"/>
    </source>
</evidence>
<dbReference type="PANTHER" id="PTHR30086:SF15">
    <property type="entry name" value="LEUCINE EFFLUX PROTEIN"/>
    <property type="match status" value="1"/>
</dbReference>
<evidence type="ECO:0000256" key="2">
    <source>
        <dbReference type="ARBA" id="ARBA00007928"/>
    </source>
</evidence>
<feature type="transmembrane region" description="Helical" evidence="8">
    <location>
        <begin position="191"/>
        <end position="209"/>
    </location>
</feature>
<evidence type="ECO:0000256" key="7">
    <source>
        <dbReference type="ARBA" id="ARBA00048489"/>
    </source>
</evidence>
<keyword evidence="10" id="KW-1185">Reference proteome</keyword>
<comment type="caution">
    <text evidence="9">The sequence shown here is derived from an EMBL/GenBank/DDBJ whole genome shotgun (WGS) entry which is preliminary data.</text>
</comment>
<dbReference type="EMBL" id="FOSD01000007">
    <property type="protein sequence ID" value="SFK46653.1"/>
    <property type="molecule type" value="Genomic_DNA"/>
</dbReference>
<dbReference type="PIRSF" id="PIRSF006324">
    <property type="entry name" value="LeuE"/>
    <property type="match status" value="1"/>
</dbReference>
<dbReference type="PANTHER" id="PTHR30086">
    <property type="entry name" value="ARGININE EXPORTER PROTEIN ARGO"/>
    <property type="match status" value="1"/>
</dbReference>
<keyword evidence="4 8" id="KW-0812">Transmembrane</keyword>
<accession>A0A1I3ZRM1</accession>
<name>A0A1I3ZRM1_9GAMM</name>
<proteinExistence type="inferred from homology"/>